<feature type="transmembrane region" description="Helical" evidence="1">
    <location>
        <begin position="146"/>
        <end position="168"/>
    </location>
</feature>
<dbReference type="AlphaFoldDB" id="A0A5C3KLW3"/>
<evidence type="ECO:0008006" key="4">
    <source>
        <dbReference type="Google" id="ProtNLM"/>
    </source>
</evidence>
<accession>A0A5C3KLW3</accession>
<keyword evidence="1" id="KW-0472">Membrane</keyword>
<reference evidence="2 3" key="1">
    <citation type="journal article" date="2019" name="Nat. Ecol. Evol.">
        <title>Megaphylogeny resolves global patterns of mushroom evolution.</title>
        <authorList>
            <person name="Varga T."/>
            <person name="Krizsan K."/>
            <person name="Foldi C."/>
            <person name="Dima B."/>
            <person name="Sanchez-Garcia M."/>
            <person name="Sanchez-Ramirez S."/>
            <person name="Szollosi G.J."/>
            <person name="Szarkandi J.G."/>
            <person name="Papp V."/>
            <person name="Albert L."/>
            <person name="Andreopoulos W."/>
            <person name="Angelini C."/>
            <person name="Antonin V."/>
            <person name="Barry K.W."/>
            <person name="Bougher N.L."/>
            <person name="Buchanan P."/>
            <person name="Buyck B."/>
            <person name="Bense V."/>
            <person name="Catcheside P."/>
            <person name="Chovatia M."/>
            <person name="Cooper J."/>
            <person name="Damon W."/>
            <person name="Desjardin D."/>
            <person name="Finy P."/>
            <person name="Geml J."/>
            <person name="Haridas S."/>
            <person name="Hughes K."/>
            <person name="Justo A."/>
            <person name="Karasinski D."/>
            <person name="Kautmanova I."/>
            <person name="Kiss B."/>
            <person name="Kocsube S."/>
            <person name="Kotiranta H."/>
            <person name="LaButti K.M."/>
            <person name="Lechner B.E."/>
            <person name="Liimatainen K."/>
            <person name="Lipzen A."/>
            <person name="Lukacs Z."/>
            <person name="Mihaltcheva S."/>
            <person name="Morgado L.N."/>
            <person name="Niskanen T."/>
            <person name="Noordeloos M.E."/>
            <person name="Ohm R.A."/>
            <person name="Ortiz-Santana B."/>
            <person name="Ovrebo C."/>
            <person name="Racz N."/>
            <person name="Riley R."/>
            <person name="Savchenko A."/>
            <person name="Shiryaev A."/>
            <person name="Soop K."/>
            <person name="Spirin V."/>
            <person name="Szebenyi C."/>
            <person name="Tomsovsky M."/>
            <person name="Tulloss R.E."/>
            <person name="Uehling J."/>
            <person name="Grigoriev I.V."/>
            <person name="Vagvolgyi C."/>
            <person name="Papp T."/>
            <person name="Martin F.M."/>
            <person name="Miettinen O."/>
            <person name="Hibbett D.S."/>
            <person name="Nagy L.G."/>
        </authorList>
    </citation>
    <scope>NUCLEOTIDE SEQUENCE [LARGE SCALE GENOMIC DNA]</scope>
    <source>
        <strain evidence="2 3">CBS 121175</strain>
    </source>
</reference>
<dbReference type="EMBL" id="ML210270">
    <property type="protein sequence ID" value="TFK21359.1"/>
    <property type="molecule type" value="Genomic_DNA"/>
</dbReference>
<name>A0A5C3KLW3_COPMA</name>
<evidence type="ECO:0000256" key="1">
    <source>
        <dbReference type="SAM" id="Phobius"/>
    </source>
</evidence>
<sequence>MPSTPQETDPIVARLNPGIALKYEDAILTSTTLLLINSLIFLVVGGCASKWFTTLYVGALAGVCSVFTSGLILLLHKCHNQWRHTLYENLVHGVYPPSSTITSIIIQFLVTILWFISSLITIAYHAGVHTGTLNSDGHPTGPLSSWAELAFAAVCALSSTMLVIFQILQRRSVGNEIKKALLGKAAIC</sequence>
<feature type="transmembrane region" description="Helical" evidence="1">
    <location>
        <begin position="104"/>
        <end position="126"/>
    </location>
</feature>
<proteinExistence type="predicted"/>
<protein>
    <recommendedName>
        <fullName evidence="4">MARVEL domain-containing protein</fullName>
    </recommendedName>
</protein>
<evidence type="ECO:0000313" key="3">
    <source>
        <dbReference type="Proteomes" id="UP000307440"/>
    </source>
</evidence>
<keyword evidence="3" id="KW-1185">Reference proteome</keyword>
<feature type="transmembrane region" description="Helical" evidence="1">
    <location>
        <begin position="26"/>
        <end position="45"/>
    </location>
</feature>
<keyword evidence="1" id="KW-1133">Transmembrane helix</keyword>
<organism evidence="2 3">
    <name type="scientific">Coprinopsis marcescibilis</name>
    <name type="common">Agaric fungus</name>
    <name type="synonym">Psathyrella marcescibilis</name>
    <dbReference type="NCBI Taxonomy" id="230819"/>
    <lineage>
        <taxon>Eukaryota</taxon>
        <taxon>Fungi</taxon>
        <taxon>Dikarya</taxon>
        <taxon>Basidiomycota</taxon>
        <taxon>Agaricomycotina</taxon>
        <taxon>Agaricomycetes</taxon>
        <taxon>Agaricomycetidae</taxon>
        <taxon>Agaricales</taxon>
        <taxon>Agaricineae</taxon>
        <taxon>Psathyrellaceae</taxon>
        <taxon>Coprinopsis</taxon>
    </lineage>
</organism>
<evidence type="ECO:0000313" key="2">
    <source>
        <dbReference type="EMBL" id="TFK21359.1"/>
    </source>
</evidence>
<gene>
    <name evidence="2" type="ORF">FA15DRAFT_672624</name>
</gene>
<feature type="transmembrane region" description="Helical" evidence="1">
    <location>
        <begin position="51"/>
        <end position="75"/>
    </location>
</feature>
<dbReference type="Proteomes" id="UP000307440">
    <property type="component" value="Unassembled WGS sequence"/>
</dbReference>
<dbReference type="OrthoDB" id="3109350at2759"/>
<keyword evidence="1" id="KW-0812">Transmembrane</keyword>